<protein>
    <submittedName>
        <fullName evidence="2">Uncharacterized protein</fullName>
    </submittedName>
</protein>
<reference evidence="2 3" key="1">
    <citation type="journal article" date="2023" name="Plants (Basel)">
        <title>Bridging the Gap: Combining Genomics and Transcriptomics Approaches to Understand Stylosanthes scabra, an Orphan Legume from the Brazilian Caatinga.</title>
        <authorList>
            <person name="Ferreira-Neto J.R.C."/>
            <person name="da Silva M.D."/>
            <person name="Binneck E."/>
            <person name="de Melo N.F."/>
            <person name="da Silva R.H."/>
            <person name="de Melo A.L.T.M."/>
            <person name="Pandolfi V."/>
            <person name="Bustamante F.O."/>
            <person name="Brasileiro-Vidal A.C."/>
            <person name="Benko-Iseppon A.M."/>
        </authorList>
    </citation>
    <scope>NUCLEOTIDE SEQUENCE [LARGE SCALE GENOMIC DNA]</scope>
    <source>
        <tissue evidence="2">Leaves</tissue>
    </source>
</reference>
<keyword evidence="3" id="KW-1185">Reference proteome</keyword>
<proteinExistence type="predicted"/>
<evidence type="ECO:0000313" key="3">
    <source>
        <dbReference type="Proteomes" id="UP001341840"/>
    </source>
</evidence>
<comment type="caution">
    <text evidence="2">The sequence shown here is derived from an EMBL/GenBank/DDBJ whole genome shotgun (WGS) entry which is preliminary data.</text>
</comment>
<gene>
    <name evidence="2" type="ORF">PIB30_021639</name>
</gene>
<sequence>MFRNTCVSTLYELKQVILSRLGADGPREIRRLAYRFSSKVRHIGGSSGFRPYQLPADPAPINIVSPDYNSDEDSDYDDESSSHSTDEDELVPNTSAAGGPRLVLPAPKPIPALMDISSFFQQLDIDVRHVEDPTMERVRCC</sequence>
<name>A0ABU6X7Z6_9FABA</name>
<feature type="region of interest" description="Disordered" evidence="1">
    <location>
        <begin position="42"/>
        <end position="103"/>
    </location>
</feature>
<evidence type="ECO:0000256" key="1">
    <source>
        <dbReference type="SAM" id="MobiDB-lite"/>
    </source>
</evidence>
<organism evidence="2 3">
    <name type="scientific">Stylosanthes scabra</name>
    <dbReference type="NCBI Taxonomy" id="79078"/>
    <lineage>
        <taxon>Eukaryota</taxon>
        <taxon>Viridiplantae</taxon>
        <taxon>Streptophyta</taxon>
        <taxon>Embryophyta</taxon>
        <taxon>Tracheophyta</taxon>
        <taxon>Spermatophyta</taxon>
        <taxon>Magnoliopsida</taxon>
        <taxon>eudicotyledons</taxon>
        <taxon>Gunneridae</taxon>
        <taxon>Pentapetalae</taxon>
        <taxon>rosids</taxon>
        <taxon>fabids</taxon>
        <taxon>Fabales</taxon>
        <taxon>Fabaceae</taxon>
        <taxon>Papilionoideae</taxon>
        <taxon>50 kb inversion clade</taxon>
        <taxon>dalbergioids sensu lato</taxon>
        <taxon>Dalbergieae</taxon>
        <taxon>Pterocarpus clade</taxon>
        <taxon>Stylosanthes</taxon>
    </lineage>
</organism>
<dbReference type="Proteomes" id="UP001341840">
    <property type="component" value="Unassembled WGS sequence"/>
</dbReference>
<evidence type="ECO:0000313" key="2">
    <source>
        <dbReference type="EMBL" id="MED6193664.1"/>
    </source>
</evidence>
<feature type="compositionally biased region" description="Acidic residues" evidence="1">
    <location>
        <begin position="69"/>
        <end position="79"/>
    </location>
</feature>
<dbReference type="EMBL" id="JASCZI010211520">
    <property type="protein sequence ID" value="MED6193664.1"/>
    <property type="molecule type" value="Genomic_DNA"/>
</dbReference>
<accession>A0ABU6X7Z6</accession>